<dbReference type="EMBL" id="JACYCF010000005">
    <property type="protein sequence ID" value="KAF8757019.1"/>
    <property type="molecule type" value="Genomic_DNA"/>
</dbReference>
<feature type="region of interest" description="Disordered" evidence="1">
    <location>
        <begin position="208"/>
        <end position="265"/>
    </location>
</feature>
<feature type="compositionally biased region" description="Basic and acidic residues" evidence="1">
    <location>
        <begin position="324"/>
        <end position="333"/>
    </location>
</feature>
<feature type="region of interest" description="Disordered" evidence="1">
    <location>
        <begin position="304"/>
        <end position="363"/>
    </location>
</feature>
<feature type="compositionally biased region" description="Basic and acidic residues" evidence="1">
    <location>
        <begin position="209"/>
        <end position="219"/>
    </location>
</feature>
<feature type="region of interest" description="Disordered" evidence="1">
    <location>
        <begin position="1"/>
        <end position="37"/>
    </location>
</feature>
<comment type="caution">
    <text evidence="2">The sequence shown here is derived from an EMBL/GenBank/DDBJ whole genome shotgun (WGS) entry which is preliminary data.</text>
</comment>
<name>A0A8H7IGJ5_9AGAM</name>
<accession>A0A8H7IGJ5</accession>
<dbReference type="AlphaFoldDB" id="A0A8H7IGJ5"/>
<feature type="region of interest" description="Disordered" evidence="1">
    <location>
        <begin position="135"/>
        <end position="189"/>
    </location>
</feature>
<feature type="compositionally biased region" description="Low complexity" evidence="1">
    <location>
        <begin position="304"/>
        <end position="322"/>
    </location>
</feature>
<protein>
    <submittedName>
        <fullName evidence="2">Uncharacterized protein</fullName>
    </submittedName>
</protein>
<feature type="compositionally biased region" description="Polar residues" evidence="1">
    <location>
        <begin position="135"/>
        <end position="149"/>
    </location>
</feature>
<evidence type="ECO:0000256" key="1">
    <source>
        <dbReference type="SAM" id="MobiDB-lite"/>
    </source>
</evidence>
<feature type="compositionally biased region" description="Polar residues" evidence="1">
    <location>
        <begin position="17"/>
        <end position="33"/>
    </location>
</feature>
<dbReference type="Proteomes" id="UP000614334">
    <property type="component" value="Unassembled WGS sequence"/>
</dbReference>
<organism evidence="2 3">
    <name type="scientific">Rhizoctonia solani</name>
    <dbReference type="NCBI Taxonomy" id="456999"/>
    <lineage>
        <taxon>Eukaryota</taxon>
        <taxon>Fungi</taxon>
        <taxon>Dikarya</taxon>
        <taxon>Basidiomycota</taxon>
        <taxon>Agaricomycotina</taxon>
        <taxon>Agaricomycetes</taxon>
        <taxon>Cantharellales</taxon>
        <taxon>Ceratobasidiaceae</taxon>
        <taxon>Rhizoctonia</taxon>
    </lineage>
</organism>
<evidence type="ECO:0000313" key="2">
    <source>
        <dbReference type="EMBL" id="KAF8757019.1"/>
    </source>
</evidence>
<evidence type="ECO:0000313" key="3">
    <source>
        <dbReference type="Proteomes" id="UP000614334"/>
    </source>
</evidence>
<reference evidence="2" key="1">
    <citation type="submission" date="2020-09" db="EMBL/GenBank/DDBJ databases">
        <title>Comparative genome analyses of four rice-infecting Rhizoctonia solani isolates reveal extensive enrichment of homogalacturonan modification genes.</title>
        <authorList>
            <person name="Lee D.-Y."/>
            <person name="Jeon J."/>
            <person name="Kim K.-T."/>
            <person name="Cheong K."/>
            <person name="Song H."/>
            <person name="Choi G."/>
            <person name="Ko J."/>
            <person name="Opiyo S.O."/>
            <person name="Zuo S."/>
            <person name="Madhav S."/>
            <person name="Lee Y.-H."/>
            <person name="Wang G.-L."/>
        </authorList>
    </citation>
    <scope>NUCLEOTIDE SEQUENCE</scope>
    <source>
        <strain evidence="2">AG1-IA B2</strain>
    </source>
</reference>
<proteinExistence type="predicted"/>
<gene>
    <name evidence="2" type="ORF">RHS01_03906</name>
</gene>
<sequence length="363" mass="39895">MHAPTLQSPAPVPNAPTRCSSMTKTHTRQTQTHAPANWLAAPSAAFSPLPSLSIQTAAQPDRTHVPMPNNGSAQPISGPCRRRLPCCARSLPLERYGCTHTGPTRTSPPTCPKNARLKSLKPFLAITQSRIASLEHTVSSSNSNSTRPKNSLGPWFRPAGAPPSTEPSPRASSLDRSWAGDESRVRSTLPCSISTTRTALYLAQRRKRWEPTKGRERSSALRQAISGSTEPDQRPRPTSPWTQWFGLSRRVSGHGGTEAGSGRYHESLRMHEEVGSMRAIVHGLRMQVSALVMERNVAMMGRMRTSTAGSSTTTTERASSNTPERNEGERWATETRYYNQHPPPPVNLAVPYSIRRQETNNKL</sequence>